<dbReference type="InParanoid" id="A0A1X7UNV3"/>
<reference evidence="1" key="1">
    <citation type="submission" date="2017-05" db="UniProtKB">
        <authorList>
            <consortium name="EnsemblMetazoa"/>
        </authorList>
    </citation>
    <scope>IDENTIFICATION</scope>
</reference>
<evidence type="ECO:0000313" key="1">
    <source>
        <dbReference type="EnsemblMetazoa" id="Aqu2.1.29194_001"/>
    </source>
</evidence>
<proteinExistence type="predicted"/>
<dbReference type="EnsemblMetazoa" id="Aqu2.1.29194_001">
    <property type="protein sequence ID" value="Aqu2.1.29194_001"/>
    <property type="gene ID" value="Aqu2.1.29194"/>
</dbReference>
<name>A0A1X7UNV3_AMPQE</name>
<accession>A0A1X7UNV3</accession>
<organism evidence="1">
    <name type="scientific">Amphimedon queenslandica</name>
    <name type="common">Sponge</name>
    <dbReference type="NCBI Taxonomy" id="400682"/>
    <lineage>
        <taxon>Eukaryota</taxon>
        <taxon>Metazoa</taxon>
        <taxon>Porifera</taxon>
        <taxon>Demospongiae</taxon>
        <taxon>Heteroscleromorpha</taxon>
        <taxon>Haplosclerida</taxon>
        <taxon>Niphatidae</taxon>
        <taxon>Amphimedon</taxon>
    </lineage>
</organism>
<protein>
    <submittedName>
        <fullName evidence="1">Uncharacterized protein</fullName>
    </submittedName>
</protein>
<sequence length="68" mass="7714">GIYACGTIRSNRKNFPLELTPYLKRGFPKRGHSVTLQSEILPILTISVSQDTKLLQMSVLDAIRHYNI</sequence>
<dbReference type="AlphaFoldDB" id="A0A1X7UNV3"/>